<evidence type="ECO:0000313" key="2">
    <source>
        <dbReference type="Proteomes" id="UP001597169"/>
    </source>
</evidence>
<comment type="caution">
    <text evidence="1">The sequence shown here is derived from an EMBL/GenBank/DDBJ whole genome shotgun (WGS) entry which is preliminary data.</text>
</comment>
<protein>
    <recommendedName>
        <fullName evidence="3">Phosphodiester glycosidase domain-containing protein</fullName>
    </recommendedName>
</protein>
<evidence type="ECO:0008006" key="3">
    <source>
        <dbReference type="Google" id="ProtNLM"/>
    </source>
</evidence>
<sequence>MGQALYRGNTTVNGVSGVHYISADLADVSVRSISGSVYSSAYPGINGTFFSGTTLVGIATKEDGVAVRANGASNANGAYTRSTMVSYNSGSSPTCAVALLSRISDFPYGTSIINWAIGGIGLYLNDSFANEQAYIDKCVDVEHANSVNSFTNSGKINRTAIGYKSSNNKIVMLYLQSGSAWDCRNVLKALGCGFGVLLDSGTSSQMKAKDSSFNAIHVNSKTNSVYSMVALAPSSWG</sequence>
<evidence type="ECO:0000313" key="1">
    <source>
        <dbReference type="EMBL" id="MFD1128417.1"/>
    </source>
</evidence>
<organism evidence="1 2">
    <name type="scientific">Paenibacillus provencensis</name>
    <dbReference type="NCBI Taxonomy" id="441151"/>
    <lineage>
        <taxon>Bacteria</taxon>
        <taxon>Bacillati</taxon>
        <taxon>Bacillota</taxon>
        <taxon>Bacilli</taxon>
        <taxon>Bacillales</taxon>
        <taxon>Paenibacillaceae</taxon>
        <taxon>Paenibacillus</taxon>
    </lineage>
</organism>
<reference evidence="2" key="1">
    <citation type="journal article" date="2019" name="Int. J. Syst. Evol. Microbiol.">
        <title>The Global Catalogue of Microorganisms (GCM) 10K type strain sequencing project: providing services to taxonomists for standard genome sequencing and annotation.</title>
        <authorList>
            <consortium name="The Broad Institute Genomics Platform"/>
            <consortium name="The Broad Institute Genome Sequencing Center for Infectious Disease"/>
            <person name="Wu L."/>
            <person name="Ma J."/>
        </authorList>
    </citation>
    <scope>NUCLEOTIDE SEQUENCE [LARGE SCALE GENOMIC DNA]</scope>
    <source>
        <strain evidence="2">CCUG 53519</strain>
    </source>
</reference>
<dbReference type="Proteomes" id="UP001597169">
    <property type="component" value="Unassembled WGS sequence"/>
</dbReference>
<keyword evidence="2" id="KW-1185">Reference proteome</keyword>
<dbReference type="RefSeq" id="WP_251583328.1">
    <property type="nucleotide sequence ID" value="NZ_JBHTKX010000001.1"/>
</dbReference>
<gene>
    <name evidence="1" type="ORF">ACFQ3J_09560</name>
</gene>
<accession>A0ABW3PW96</accession>
<dbReference type="EMBL" id="JBHTKX010000001">
    <property type="protein sequence ID" value="MFD1128417.1"/>
    <property type="molecule type" value="Genomic_DNA"/>
</dbReference>
<name>A0ABW3PW96_9BACL</name>
<proteinExistence type="predicted"/>